<dbReference type="InParanoid" id="A0A2P5B9K1"/>
<dbReference type="Proteomes" id="UP000237000">
    <property type="component" value="Unassembled WGS sequence"/>
</dbReference>
<comment type="caution">
    <text evidence="1">The sequence shown here is derived from an EMBL/GenBank/DDBJ whole genome shotgun (WGS) entry which is preliminary data.</text>
</comment>
<name>A0A2P5B9K1_TREOI</name>
<sequence>MIILWDLDDFGEYDLGLIWEFDLGLMNF</sequence>
<dbReference type="EMBL" id="JXTC01000572">
    <property type="protein sequence ID" value="PON45446.1"/>
    <property type="molecule type" value="Genomic_DNA"/>
</dbReference>
<keyword evidence="2" id="KW-1185">Reference proteome</keyword>
<protein>
    <submittedName>
        <fullName evidence="1">Uncharacterized protein</fullName>
    </submittedName>
</protein>
<evidence type="ECO:0000313" key="1">
    <source>
        <dbReference type="EMBL" id="PON45446.1"/>
    </source>
</evidence>
<gene>
    <name evidence="1" type="ORF">TorRG33x02_328550</name>
</gene>
<evidence type="ECO:0000313" key="2">
    <source>
        <dbReference type="Proteomes" id="UP000237000"/>
    </source>
</evidence>
<organism evidence="1 2">
    <name type="scientific">Trema orientale</name>
    <name type="common">Charcoal tree</name>
    <name type="synonym">Celtis orientalis</name>
    <dbReference type="NCBI Taxonomy" id="63057"/>
    <lineage>
        <taxon>Eukaryota</taxon>
        <taxon>Viridiplantae</taxon>
        <taxon>Streptophyta</taxon>
        <taxon>Embryophyta</taxon>
        <taxon>Tracheophyta</taxon>
        <taxon>Spermatophyta</taxon>
        <taxon>Magnoliopsida</taxon>
        <taxon>eudicotyledons</taxon>
        <taxon>Gunneridae</taxon>
        <taxon>Pentapetalae</taxon>
        <taxon>rosids</taxon>
        <taxon>fabids</taxon>
        <taxon>Rosales</taxon>
        <taxon>Cannabaceae</taxon>
        <taxon>Trema</taxon>
    </lineage>
</organism>
<accession>A0A2P5B9K1</accession>
<dbReference type="AlphaFoldDB" id="A0A2P5B9K1"/>
<reference evidence="2" key="1">
    <citation type="submission" date="2016-06" db="EMBL/GenBank/DDBJ databases">
        <title>Parallel loss of symbiosis genes in relatives of nitrogen-fixing non-legume Parasponia.</title>
        <authorList>
            <person name="Van Velzen R."/>
            <person name="Holmer R."/>
            <person name="Bu F."/>
            <person name="Rutten L."/>
            <person name="Van Zeijl A."/>
            <person name="Liu W."/>
            <person name="Santuari L."/>
            <person name="Cao Q."/>
            <person name="Sharma T."/>
            <person name="Shen D."/>
            <person name="Roswanjaya Y."/>
            <person name="Wardhani T."/>
            <person name="Kalhor M.S."/>
            <person name="Jansen J."/>
            <person name="Van den Hoogen J."/>
            <person name="Gungor B."/>
            <person name="Hartog M."/>
            <person name="Hontelez J."/>
            <person name="Verver J."/>
            <person name="Yang W.-C."/>
            <person name="Schijlen E."/>
            <person name="Repin R."/>
            <person name="Schilthuizen M."/>
            <person name="Schranz E."/>
            <person name="Heidstra R."/>
            <person name="Miyata K."/>
            <person name="Fedorova E."/>
            <person name="Kohlen W."/>
            <person name="Bisseling T."/>
            <person name="Smit S."/>
            <person name="Geurts R."/>
        </authorList>
    </citation>
    <scope>NUCLEOTIDE SEQUENCE [LARGE SCALE GENOMIC DNA]</scope>
    <source>
        <strain evidence="2">cv. RG33-2</strain>
    </source>
</reference>
<proteinExistence type="predicted"/>